<proteinExistence type="predicted"/>
<organism evidence="2 3">
    <name type="scientific">Burkholderia vietnamiensis (strain G4 / LMG 22486)</name>
    <name type="common">Burkholderia cepacia (strain R1808)</name>
    <dbReference type="NCBI Taxonomy" id="269482"/>
    <lineage>
        <taxon>Bacteria</taxon>
        <taxon>Pseudomonadati</taxon>
        <taxon>Pseudomonadota</taxon>
        <taxon>Betaproteobacteria</taxon>
        <taxon>Burkholderiales</taxon>
        <taxon>Burkholderiaceae</taxon>
        <taxon>Burkholderia</taxon>
        <taxon>Burkholderia cepacia complex</taxon>
    </lineage>
</organism>
<feature type="region of interest" description="Disordered" evidence="1">
    <location>
        <begin position="119"/>
        <end position="169"/>
    </location>
</feature>
<accession>A4JLH0</accession>
<reference evidence="3" key="1">
    <citation type="submission" date="2007-03" db="EMBL/GenBank/DDBJ databases">
        <title>Complete sequence of chromosome 2 of Burkholderia vietnamiensis G4.</title>
        <authorList>
            <consortium name="US DOE Joint Genome Institute"/>
            <person name="Copeland A."/>
            <person name="Lucas S."/>
            <person name="Lapidus A."/>
            <person name="Barry K."/>
            <person name="Detter J.C."/>
            <person name="Glavina del Rio T."/>
            <person name="Hammon N."/>
            <person name="Israni S."/>
            <person name="Dalin E."/>
            <person name="Tice H."/>
            <person name="Pitluck S."/>
            <person name="Chain P."/>
            <person name="Malfatti S."/>
            <person name="Shin M."/>
            <person name="Vergez L."/>
            <person name="Schmutz J."/>
            <person name="Larimer F."/>
            <person name="Land M."/>
            <person name="Hauser L."/>
            <person name="Kyrpides N."/>
            <person name="Tiedje J."/>
            <person name="Richardson P."/>
        </authorList>
    </citation>
    <scope>NUCLEOTIDE SEQUENCE [LARGE SCALE GENOMIC DNA]</scope>
    <source>
        <strain evidence="3">G4 / LMG 22486</strain>
    </source>
</reference>
<evidence type="ECO:0000313" key="3">
    <source>
        <dbReference type="Proteomes" id="UP000002287"/>
    </source>
</evidence>
<evidence type="ECO:0000256" key="1">
    <source>
        <dbReference type="SAM" id="MobiDB-lite"/>
    </source>
</evidence>
<sequence length="169" mass="18769">MVSSRFRLRHERSLPCRSSRPLPVANTAIFKPPAAWPGPDARAAPATRRTFHNCYERSAPARGRDADSHPCRRCVRRVASFIVCGIALHDGPRVKRPDGRARSRNVAHLKHVRCPFAAGATSRMPATRRGDAVAMRRPTPAQPLPRAASRPCVDARRDAADRLADDRDR</sequence>
<dbReference type="EMBL" id="CP000615">
    <property type="protein sequence ID" value="ABO57123.1"/>
    <property type="molecule type" value="Genomic_DNA"/>
</dbReference>
<gene>
    <name evidence="2" type="ordered locus">Bcep1808_4143</name>
</gene>
<dbReference type="HOGENOM" id="CLU_1575579_0_0_4"/>
<dbReference type="AlphaFoldDB" id="A4JLH0"/>
<evidence type="ECO:0000313" key="2">
    <source>
        <dbReference type="EMBL" id="ABO57123.1"/>
    </source>
</evidence>
<feature type="compositionally biased region" description="Basic and acidic residues" evidence="1">
    <location>
        <begin position="153"/>
        <end position="169"/>
    </location>
</feature>
<name>A4JLH0_BURVG</name>
<dbReference type="KEGG" id="bvi:Bcep1808_4143"/>
<dbReference type="Proteomes" id="UP000002287">
    <property type="component" value="Chromosome 2"/>
</dbReference>
<protein>
    <submittedName>
        <fullName evidence="2">Uncharacterized protein</fullName>
    </submittedName>
</protein>